<reference evidence="2 3" key="1">
    <citation type="submission" date="2019-08" db="EMBL/GenBank/DDBJ databases">
        <title>Bradyrhizobium hipponensis sp. nov., a rhizobium isolated from a Lupinus angustifolius root nodule in Tunisia.</title>
        <authorList>
            <person name="Off K."/>
            <person name="Rejili M."/>
            <person name="Mars M."/>
            <person name="Brachmann A."/>
            <person name="Marin M."/>
        </authorList>
    </citation>
    <scope>NUCLEOTIDE SEQUENCE [LARGE SCALE GENOMIC DNA]</scope>
    <source>
        <strain evidence="2 3">CTAW11</strain>
    </source>
</reference>
<feature type="transmembrane region" description="Helical" evidence="1">
    <location>
        <begin position="47"/>
        <end position="71"/>
    </location>
</feature>
<feature type="transmembrane region" description="Helical" evidence="1">
    <location>
        <begin position="137"/>
        <end position="157"/>
    </location>
</feature>
<evidence type="ECO:0000313" key="3">
    <source>
        <dbReference type="Proteomes" id="UP000324853"/>
    </source>
</evidence>
<protein>
    <recommendedName>
        <fullName evidence="4">Oligosaccharide repeat unit polymerase</fullName>
    </recommendedName>
</protein>
<feature type="transmembrane region" description="Helical" evidence="1">
    <location>
        <begin position="12"/>
        <end position="35"/>
    </location>
</feature>
<feature type="transmembrane region" description="Helical" evidence="1">
    <location>
        <begin position="191"/>
        <end position="208"/>
    </location>
</feature>
<evidence type="ECO:0000256" key="1">
    <source>
        <dbReference type="SAM" id="Phobius"/>
    </source>
</evidence>
<keyword evidence="3" id="KW-1185">Reference proteome</keyword>
<keyword evidence="1" id="KW-0812">Transmembrane</keyword>
<proteinExistence type="predicted"/>
<feature type="transmembrane region" description="Helical" evidence="1">
    <location>
        <begin position="378"/>
        <end position="400"/>
    </location>
</feature>
<comment type="caution">
    <text evidence="2">The sequence shown here is derived from an EMBL/GenBank/DDBJ whole genome shotgun (WGS) entry which is preliminary data.</text>
</comment>
<dbReference type="OrthoDB" id="7068577at2"/>
<keyword evidence="1" id="KW-1133">Transmembrane helix</keyword>
<gene>
    <name evidence="2" type="ORF">FXB38_13010</name>
</gene>
<dbReference type="RefSeq" id="WP_148751250.1">
    <property type="nucleotide sequence ID" value="NZ_VSSR01000021.1"/>
</dbReference>
<feature type="transmembrane region" description="Helical" evidence="1">
    <location>
        <begin position="412"/>
        <end position="430"/>
    </location>
</feature>
<sequence length="451" mass="51006">MVLKTPERLSALRLTGAPVAMTIYLALTVLAFRFGPWPWPVQQPEYLYLYLTAAIVLFFIGAIGGAFVSPPWRSPIASHRETATIKVAILLMVLSVLILSVARTDSVLPPVSLQLSRANYNYDIFVARNFTRGWWTYFEYAFALLSPFFFVALTGAIQHWRRLGWPYRIAYIFACLTFLLIYTHIGVNRGLFQLSVLLPLTFGLYYFFSGLTSRRTIWILISSAVVGTALFLWIFVFFISFRDPASNVGHFTPLNLDAQRSGAIYAILPPTLFPGYETVTRYLGVGYYGLSLALAETDYGLGWGLTNSLVVLRKAKFLLGDSWYFHTLLPVIEQKYDWSLWTTWHSAFTWFISDFGVSGSLIVVLMIGALYGLVWRCLLMTGSVIALSMFYLLNTMVFYFPANNQLLQSADTLFGFLVLSLTFIAGFFKLKFMRTSPSAPGAFDHPSKDQF</sequence>
<dbReference type="EMBL" id="VSSR01000021">
    <property type="protein sequence ID" value="TYL84598.1"/>
    <property type="molecule type" value="Genomic_DNA"/>
</dbReference>
<feature type="transmembrane region" description="Helical" evidence="1">
    <location>
        <begin position="169"/>
        <end position="185"/>
    </location>
</feature>
<name>A0A5S4WRL3_9BRAD</name>
<organism evidence="2 3">
    <name type="scientific">Bradyrhizobium cytisi</name>
    <dbReference type="NCBI Taxonomy" id="515489"/>
    <lineage>
        <taxon>Bacteria</taxon>
        <taxon>Pseudomonadati</taxon>
        <taxon>Pseudomonadota</taxon>
        <taxon>Alphaproteobacteria</taxon>
        <taxon>Hyphomicrobiales</taxon>
        <taxon>Nitrobacteraceae</taxon>
        <taxon>Bradyrhizobium</taxon>
    </lineage>
</organism>
<feature type="transmembrane region" description="Helical" evidence="1">
    <location>
        <begin position="217"/>
        <end position="241"/>
    </location>
</feature>
<feature type="transmembrane region" description="Helical" evidence="1">
    <location>
        <begin position="83"/>
        <end position="102"/>
    </location>
</feature>
<dbReference type="AlphaFoldDB" id="A0A5S4WRL3"/>
<dbReference type="Proteomes" id="UP000324853">
    <property type="component" value="Unassembled WGS sequence"/>
</dbReference>
<feature type="transmembrane region" description="Helical" evidence="1">
    <location>
        <begin position="347"/>
        <end position="371"/>
    </location>
</feature>
<evidence type="ECO:0000313" key="2">
    <source>
        <dbReference type="EMBL" id="TYL84598.1"/>
    </source>
</evidence>
<evidence type="ECO:0008006" key="4">
    <source>
        <dbReference type="Google" id="ProtNLM"/>
    </source>
</evidence>
<keyword evidence="1" id="KW-0472">Membrane</keyword>
<accession>A0A5S4WRL3</accession>